<evidence type="ECO:0000313" key="2">
    <source>
        <dbReference type="Proteomes" id="UP000234585"/>
    </source>
</evidence>
<name>A0A2I2FH32_ASPCN</name>
<dbReference type="GeneID" id="36526096"/>
<accession>A0A2I2FH32</accession>
<reference evidence="1 2" key="1">
    <citation type="submission" date="2017-12" db="EMBL/GenBank/DDBJ databases">
        <authorList>
            <consortium name="DOE Joint Genome Institute"/>
            <person name="Haridas S."/>
            <person name="Kjaerbolling I."/>
            <person name="Vesth T.C."/>
            <person name="Frisvad J.C."/>
            <person name="Nybo J.L."/>
            <person name="Theobald S."/>
            <person name="Kuo A."/>
            <person name="Bowyer P."/>
            <person name="Matsuda Y."/>
            <person name="Mondo S."/>
            <person name="Lyhne E.K."/>
            <person name="Kogle M.E."/>
            <person name="Clum A."/>
            <person name="Lipzen A."/>
            <person name="Salamov A."/>
            <person name="Ngan C.Y."/>
            <person name="Daum C."/>
            <person name="Chiniquy J."/>
            <person name="Barry K."/>
            <person name="LaButti K."/>
            <person name="Simmons B.A."/>
            <person name="Magnuson J.K."/>
            <person name="Mortensen U.H."/>
            <person name="Larsen T.O."/>
            <person name="Grigoriev I.V."/>
            <person name="Baker S.E."/>
            <person name="Andersen M.R."/>
            <person name="Nordberg H.P."/>
            <person name="Cantor M.N."/>
            <person name="Hua S.X."/>
        </authorList>
    </citation>
    <scope>NUCLEOTIDE SEQUENCE [LARGE SCALE GENOMIC DNA]</scope>
    <source>
        <strain evidence="1 2">CBS 102.13</strain>
    </source>
</reference>
<dbReference type="PROSITE" id="PS51257">
    <property type="entry name" value="PROKAR_LIPOPROTEIN"/>
    <property type="match status" value="1"/>
</dbReference>
<evidence type="ECO:0000313" key="1">
    <source>
        <dbReference type="EMBL" id="PLB39933.1"/>
    </source>
</evidence>
<proteinExistence type="predicted"/>
<dbReference type="AlphaFoldDB" id="A0A2I2FH32"/>
<keyword evidence="2" id="KW-1185">Reference proteome</keyword>
<gene>
    <name evidence="1" type="ORF">BDW47DRAFT_4017</name>
</gene>
<dbReference type="EMBL" id="KZ559126">
    <property type="protein sequence ID" value="PLB39933.1"/>
    <property type="molecule type" value="Genomic_DNA"/>
</dbReference>
<dbReference type="Proteomes" id="UP000234585">
    <property type="component" value="Unassembled WGS sequence"/>
</dbReference>
<organism evidence="1 2">
    <name type="scientific">Aspergillus candidus</name>
    <dbReference type="NCBI Taxonomy" id="41067"/>
    <lineage>
        <taxon>Eukaryota</taxon>
        <taxon>Fungi</taxon>
        <taxon>Dikarya</taxon>
        <taxon>Ascomycota</taxon>
        <taxon>Pezizomycotina</taxon>
        <taxon>Eurotiomycetes</taxon>
        <taxon>Eurotiomycetidae</taxon>
        <taxon>Eurotiales</taxon>
        <taxon>Aspergillaceae</taxon>
        <taxon>Aspergillus</taxon>
        <taxon>Aspergillus subgen. Circumdati</taxon>
    </lineage>
</organism>
<sequence>MIKKNVLGGCLEFCFRIPTIHHCCCCGSATSCSLAALVFDLFCLAEVSWFPVPLLEDYCLS</sequence>
<dbReference type="RefSeq" id="XP_024673945.1">
    <property type="nucleotide sequence ID" value="XM_024818936.1"/>
</dbReference>
<protein>
    <submittedName>
        <fullName evidence="1">Uncharacterized protein</fullName>
    </submittedName>
</protein>